<organism evidence="1 2">
    <name type="scientific">Limnospira indica PCC 8005</name>
    <dbReference type="NCBI Taxonomy" id="376219"/>
    <lineage>
        <taxon>Bacteria</taxon>
        <taxon>Bacillati</taxon>
        <taxon>Cyanobacteriota</taxon>
        <taxon>Cyanophyceae</taxon>
        <taxon>Oscillatoriophycideae</taxon>
        <taxon>Oscillatoriales</taxon>
        <taxon>Sirenicapillariaceae</taxon>
        <taxon>Limnospira</taxon>
    </lineage>
</organism>
<dbReference type="RefSeq" id="WP_006622053.1">
    <property type="nucleotide sequence ID" value="NZ_FO818640.1"/>
</dbReference>
<gene>
    <name evidence="1" type="ORF">ARTHRO_10242</name>
</gene>
<reference evidence="1 2" key="1">
    <citation type="submission" date="2014-02" db="EMBL/GenBank/DDBJ databases">
        <authorList>
            <person name="Genoscope - CEA"/>
        </authorList>
    </citation>
    <scope>NUCLEOTIDE SEQUENCE [LARGE SCALE GENOMIC DNA]</scope>
    <source>
        <strain evidence="1 2">PCC 8005</strain>
    </source>
</reference>
<accession>A0A9P1KAC4</accession>
<protein>
    <submittedName>
        <fullName evidence="1">Uncharacterized protein</fullName>
    </submittedName>
</protein>
<dbReference type="EMBL" id="FO818640">
    <property type="protein sequence ID" value="CDM92569.1"/>
    <property type="molecule type" value="Genomic_DNA"/>
</dbReference>
<proteinExistence type="predicted"/>
<dbReference type="AlphaFoldDB" id="A0A9P1KAC4"/>
<name>A0A9P1KAC4_9CYAN</name>
<keyword evidence="2" id="KW-1185">Reference proteome</keyword>
<sequence length="42" mass="4510">MGSIFVATLDEDDNFGDSVRRISPDHVLLSGTDLSVKAGRMS</sequence>
<dbReference type="Proteomes" id="UP000032946">
    <property type="component" value="Chromosome"/>
</dbReference>
<evidence type="ECO:0000313" key="2">
    <source>
        <dbReference type="Proteomes" id="UP000032946"/>
    </source>
</evidence>
<evidence type="ECO:0000313" key="1">
    <source>
        <dbReference type="EMBL" id="CDM92569.1"/>
    </source>
</evidence>